<dbReference type="GO" id="GO:0007156">
    <property type="term" value="P:homophilic cell adhesion via plasma membrane adhesion molecules"/>
    <property type="evidence" value="ECO:0007669"/>
    <property type="project" value="InterPro"/>
</dbReference>
<feature type="domain" description="Cadherin" evidence="8">
    <location>
        <begin position="75"/>
        <end position="144"/>
    </location>
</feature>
<keyword evidence="10" id="KW-1185">Reference proteome</keyword>
<dbReference type="InterPro" id="IPR002126">
    <property type="entry name" value="Cadherin-like_dom"/>
</dbReference>
<dbReference type="PANTHER" id="PTHR24028:SF146">
    <property type="entry name" value="CADHERIN 96CB, ISOFORM D-RELATED"/>
    <property type="match status" value="1"/>
</dbReference>
<protein>
    <submittedName>
        <fullName evidence="9">Protocadherin gamma-A5</fullName>
    </submittedName>
</protein>
<proteinExistence type="predicted"/>
<dbReference type="EMBL" id="NIRI02000056">
    <property type="protein sequence ID" value="KAG5446779.1"/>
    <property type="molecule type" value="Genomic_DNA"/>
</dbReference>
<dbReference type="InterPro" id="IPR050174">
    <property type="entry name" value="Protocadherin/Cadherin-CA"/>
</dbReference>
<gene>
    <name evidence="9" type="ORF">CSKR_105552</name>
</gene>
<dbReference type="STRING" id="79923.A0A3R7CPF3"/>
<dbReference type="PANTHER" id="PTHR24028">
    <property type="entry name" value="CADHERIN-87A"/>
    <property type="match status" value="1"/>
</dbReference>
<keyword evidence="4" id="KW-0106">Calcium</keyword>
<accession>A0A3R7CPF3</accession>
<dbReference type="PRINTS" id="PR00205">
    <property type="entry name" value="CADHERIN"/>
</dbReference>
<evidence type="ECO:0000256" key="6">
    <source>
        <dbReference type="ARBA" id="ARBA00023136"/>
    </source>
</evidence>
<keyword evidence="7" id="KW-0325">Glycoprotein</keyword>
<reference evidence="9 10" key="2">
    <citation type="journal article" date="2021" name="Genomics">
        <title>High-quality reference genome for Clonorchis sinensis.</title>
        <authorList>
            <person name="Young N.D."/>
            <person name="Stroehlein A.J."/>
            <person name="Kinkar L."/>
            <person name="Wang T."/>
            <person name="Sohn W.M."/>
            <person name="Chang B.C.H."/>
            <person name="Kaur P."/>
            <person name="Weisz D."/>
            <person name="Dudchenko O."/>
            <person name="Aiden E.L."/>
            <person name="Korhonen P.K."/>
            <person name="Gasser R.B."/>
        </authorList>
    </citation>
    <scope>NUCLEOTIDE SEQUENCE [LARGE SCALE GENOMIC DNA]</scope>
    <source>
        <strain evidence="9">Cs-k2</strain>
    </source>
</reference>
<dbReference type="GO" id="GO:0005509">
    <property type="term" value="F:calcium ion binding"/>
    <property type="evidence" value="ECO:0007669"/>
    <property type="project" value="UniProtKB-UniRule"/>
</dbReference>
<feature type="domain" description="Cadherin" evidence="8">
    <location>
        <begin position="648"/>
        <end position="777"/>
    </location>
</feature>
<evidence type="ECO:0000313" key="9">
    <source>
        <dbReference type="EMBL" id="KAG5446779.1"/>
    </source>
</evidence>
<dbReference type="FunFam" id="2.60.40.60:FF:000020">
    <property type="entry name" value="Dachsous cadherin-related 1b"/>
    <property type="match status" value="1"/>
</dbReference>
<dbReference type="AlphaFoldDB" id="A0A3R7CPF3"/>
<keyword evidence="3" id="KW-0677">Repeat</keyword>
<dbReference type="SMART" id="SM00112">
    <property type="entry name" value="CA"/>
    <property type="match status" value="7"/>
</dbReference>
<dbReference type="CDD" id="cd11304">
    <property type="entry name" value="Cadherin_repeat"/>
    <property type="match status" value="7"/>
</dbReference>
<name>A0A3R7CPF3_CLOSI</name>
<feature type="domain" description="Cadherin" evidence="8">
    <location>
        <begin position="531"/>
        <end position="648"/>
    </location>
</feature>
<dbReference type="PROSITE" id="PS00232">
    <property type="entry name" value="CADHERIN_1"/>
    <property type="match status" value="4"/>
</dbReference>
<organism evidence="9 10">
    <name type="scientific">Clonorchis sinensis</name>
    <name type="common">Chinese liver fluke</name>
    <dbReference type="NCBI Taxonomy" id="79923"/>
    <lineage>
        <taxon>Eukaryota</taxon>
        <taxon>Metazoa</taxon>
        <taxon>Spiralia</taxon>
        <taxon>Lophotrochozoa</taxon>
        <taxon>Platyhelminthes</taxon>
        <taxon>Trematoda</taxon>
        <taxon>Digenea</taxon>
        <taxon>Opisthorchiida</taxon>
        <taxon>Opisthorchiata</taxon>
        <taxon>Opisthorchiidae</taxon>
        <taxon>Clonorchis</taxon>
    </lineage>
</organism>
<evidence type="ECO:0000259" key="8">
    <source>
        <dbReference type="PROSITE" id="PS50268"/>
    </source>
</evidence>
<evidence type="ECO:0000313" key="10">
    <source>
        <dbReference type="Proteomes" id="UP000286415"/>
    </source>
</evidence>
<feature type="domain" description="Cadherin" evidence="8">
    <location>
        <begin position="290"/>
        <end position="408"/>
    </location>
</feature>
<evidence type="ECO:0000256" key="1">
    <source>
        <dbReference type="ARBA" id="ARBA00004167"/>
    </source>
</evidence>
<sequence>MMIHLCELIQRLPINLVCLLTCLTNICLVETTSIVPSSHIHFYLSDNTPANHLVGNVRQAVRLNQSLMRIVLKPDNLFRVNSQGELFTREPIDRDTVCARMACCAMEVCQYQMDAYLFQHQPTTPMTARILVSIADENDNAPVFIHKSIKAKDPAGTADSPAYWELKIPESTPVGSQYALPTATDLDSKRFGLKGYRLLQTDSVQLSKHLCSTGFFPFSLNYHSEITSSDDSHTPHLRVDQTLDREMCGGYDLYMVADDAGEPPLSSVLHIHVTVLDVNDCPPVFLNISSVTELDVTIPEDISVGTVIYRFQVEDPDEGINGIVSLSIDLQINSQATNKTLLDQISSKYTIRGSTGEVCVARELDYENEFERRLVLLVRASDRGAPSLTSTASLTIHLVDVNDNAPKIEITEAQPQDTWFHLKRHYVLRENDPEPRLLKLISVTDLDEVSVDKISCALEGGYSQDFELRPYSNSMYGLLNLHAFDYEVDSDDSGELSLMVQCTDNAAPKMSTVERIRISLGDDNDNWPKFTQPHYEFYIPEDFSVGQELGRVLASDADSGPRGKLTYTLSPVTFSSDKLGYNDTVTIDSTTGVLFLSQPLDREQRTRMDFLVTVSDCISNDCATEERKTNTTRVTIFVMDVNDNPPVYTGPNPLHVSEDAPVGTVIVESMLFHDPDLGKNGTFDISFLEVRRTSGNVNTEEFNLNLQAVDRNIAWYSSPIKLDNSSGLVIARPLDRERESTLLIKVLAMDRGDVVRFTTTTNLILNIDDVNDNSPELIFPRNGSVLPGSMTNSDWSEFGLSSSALPVDTAWGTIIVTVRGKDADAGANGSITYHLLPFETSSEHARSMDNRSATYGLVHNRKNLQFPDASRYFKINTITGQLQTYWGDAPSSRIRANSSVSSSAPSNMAPPEIGFYTLLVELRDGGRPPLSSTAVFYVNISEPIQKYFGYYLFSGMNISNVLIMCIIVSCSVILIISLIGAICWVRLRKNTPLGNGVDGGTSVNSSVKHLPSGPHGVPLIQAKRISNYELDQEMFNRDCVPWRPDYISDFPVNDSSALSFSPHAGIRTTFSSGSCSCAHGGTLFSTGCDPTMDSVRQPGVHTRLDQYYLDEASHLYGIADPAVVSSLLYQSEPNYFENAHYSMGGTTTNSNNGGSDSGIDSGTGFVASVMTGTTESTTKHTMDIRTLGAKPVFSVKTMNC</sequence>
<comment type="caution">
    <text evidence="9">The sequence shown here is derived from an EMBL/GenBank/DDBJ whole genome shotgun (WGS) entry which is preliminary data.</text>
</comment>
<dbReference type="OrthoDB" id="6242979at2759"/>
<dbReference type="InterPro" id="IPR020894">
    <property type="entry name" value="Cadherin_CS"/>
</dbReference>
<dbReference type="GO" id="GO:0005886">
    <property type="term" value="C:plasma membrane"/>
    <property type="evidence" value="ECO:0007669"/>
    <property type="project" value="InterPro"/>
</dbReference>
<keyword evidence="5" id="KW-1133">Transmembrane helix</keyword>
<comment type="subcellular location">
    <subcellularLocation>
        <location evidence="1">Membrane</location>
        <topology evidence="1">Single-pass membrane protein</topology>
    </subcellularLocation>
</comment>
<dbReference type="InterPro" id="IPR015919">
    <property type="entry name" value="Cadherin-like_sf"/>
</dbReference>
<dbReference type="Proteomes" id="UP000286415">
    <property type="component" value="Unassembled WGS sequence"/>
</dbReference>
<feature type="domain" description="Cadherin" evidence="8">
    <location>
        <begin position="160"/>
        <end position="285"/>
    </location>
</feature>
<keyword evidence="2" id="KW-0812">Transmembrane</keyword>
<dbReference type="Pfam" id="PF00028">
    <property type="entry name" value="Cadherin"/>
    <property type="match status" value="3"/>
</dbReference>
<keyword evidence="6" id="KW-0472">Membrane</keyword>
<feature type="domain" description="Cadherin" evidence="8">
    <location>
        <begin position="812"/>
        <end position="942"/>
    </location>
</feature>
<dbReference type="Gene3D" id="2.60.40.60">
    <property type="entry name" value="Cadherins"/>
    <property type="match status" value="7"/>
</dbReference>
<feature type="domain" description="Cadherin" evidence="8">
    <location>
        <begin position="420"/>
        <end position="530"/>
    </location>
</feature>
<evidence type="ECO:0000256" key="4">
    <source>
        <dbReference type="ARBA" id="ARBA00022837"/>
    </source>
</evidence>
<dbReference type="FunFam" id="2.60.40.60:FF:000092">
    <property type="entry name" value="Protocadherin 8"/>
    <property type="match status" value="1"/>
</dbReference>
<evidence type="ECO:0000256" key="7">
    <source>
        <dbReference type="ARBA" id="ARBA00023180"/>
    </source>
</evidence>
<evidence type="ECO:0000256" key="5">
    <source>
        <dbReference type="ARBA" id="ARBA00022989"/>
    </source>
</evidence>
<evidence type="ECO:0000256" key="2">
    <source>
        <dbReference type="ARBA" id="ARBA00022692"/>
    </source>
</evidence>
<dbReference type="InParanoid" id="A0A3R7CPF3"/>
<dbReference type="SUPFAM" id="SSF49313">
    <property type="entry name" value="Cadherin-like"/>
    <property type="match status" value="7"/>
</dbReference>
<dbReference type="PROSITE" id="PS50268">
    <property type="entry name" value="CADHERIN_2"/>
    <property type="match status" value="7"/>
</dbReference>
<evidence type="ECO:0000256" key="3">
    <source>
        <dbReference type="ARBA" id="ARBA00022737"/>
    </source>
</evidence>
<reference evidence="9 10" key="1">
    <citation type="journal article" date="2018" name="Biotechnol. Adv.">
        <title>Improved genomic resources and new bioinformatic workflow for the carcinogenic parasite Clonorchis sinensis: Biotechnological implications.</title>
        <authorList>
            <person name="Wang D."/>
            <person name="Korhonen P.K."/>
            <person name="Gasser R.B."/>
            <person name="Young N.D."/>
        </authorList>
    </citation>
    <scope>NUCLEOTIDE SEQUENCE [LARGE SCALE GENOMIC DNA]</scope>
    <source>
        <strain evidence="9">Cs-k2</strain>
    </source>
</reference>